<feature type="domain" description="Autophagy-related protein 16" evidence="4">
    <location>
        <begin position="7"/>
        <end position="197"/>
    </location>
</feature>
<keyword evidence="6" id="KW-1185">Reference proteome</keyword>
<comment type="similarity">
    <text evidence="1">Belongs to the ATG16 family.</text>
</comment>
<dbReference type="GeneID" id="85315517"/>
<evidence type="ECO:0000256" key="2">
    <source>
        <dbReference type="SAM" id="Coils"/>
    </source>
</evidence>
<protein>
    <submittedName>
        <fullName evidence="5">Autophagy protein 16</fullName>
    </submittedName>
</protein>
<keyword evidence="2" id="KW-0175">Coiled coil</keyword>
<dbReference type="AlphaFoldDB" id="A0AAJ0FMT2"/>
<dbReference type="Proteomes" id="UP001244011">
    <property type="component" value="Unassembled WGS sequence"/>
</dbReference>
<accession>A0AAJ0FMT2</accession>
<evidence type="ECO:0000256" key="3">
    <source>
        <dbReference type="SAM" id="MobiDB-lite"/>
    </source>
</evidence>
<feature type="compositionally biased region" description="Low complexity" evidence="3">
    <location>
        <begin position="44"/>
        <end position="71"/>
    </location>
</feature>
<dbReference type="CDD" id="cd22887">
    <property type="entry name" value="Atg16_CCD"/>
    <property type="match status" value="1"/>
</dbReference>
<gene>
    <name evidence="5" type="ORF">QBC33DRAFT_607190</name>
</gene>
<evidence type="ECO:0000313" key="5">
    <source>
        <dbReference type="EMBL" id="KAK1768583.1"/>
    </source>
</evidence>
<reference evidence="5" key="1">
    <citation type="submission" date="2023-06" db="EMBL/GenBank/DDBJ databases">
        <title>Genome-scale phylogeny and comparative genomics of the fungal order Sordariales.</title>
        <authorList>
            <consortium name="Lawrence Berkeley National Laboratory"/>
            <person name="Hensen N."/>
            <person name="Bonometti L."/>
            <person name="Westerberg I."/>
            <person name="Brannstrom I.O."/>
            <person name="Guillou S."/>
            <person name="Cros-Aarteil S."/>
            <person name="Calhoun S."/>
            <person name="Haridas S."/>
            <person name="Kuo A."/>
            <person name="Mondo S."/>
            <person name="Pangilinan J."/>
            <person name="Riley R."/>
            <person name="Labutti K."/>
            <person name="Andreopoulos B."/>
            <person name="Lipzen A."/>
            <person name="Chen C."/>
            <person name="Yanf M."/>
            <person name="Daum C."/>
            <person name="Ng V."/>
            <person name="Clum A."/>
            <person name="Steindorff A."/>
            <person name="Ohm R."/>
            <person name="Martin F."/>
            <person name="Silar P."/>
            <person name="Natvig D."/>
            <person name="Lalanne C."/>
            <person name="Gautier V."/>
            <person name="Ament-Velasquez S.L."/>
            <person name="Kruys A."/>
            <person name="Hutchinson M.I."/>
            <person name="Powell A.J."/>
            <person name="Barry K."/>
            <person name="Miller A.N."/>
            <person name="Grigoriev I.V."/>
            <person name="Debuchy R."/>
            <person name="Gladieux P."/>
            <person name="Thoren M.H."/>
            <person name="Johannesson H."/>
        </authorList>
    </citation>
    <scope>NUCLEOTIDE SEQUENCE</scope>
    <source>
        <strain evidence="5">8032-3</strain>
    </source>
</reference>
<dbReference type="Gene3D" id="1.20.5.170">
    <property type="match status" value="1"/>
</dbReference>
<evidence type="ECO:0000313" key="6">
    <source>
        <dbReference type="Proteomes" id="UP001244011"/>
    </source>
</evidence>
<proteinExistence type="inferred from homology"/>
<organism evidence="5 6">
    <name type="scientific">Phialemonium atrogriseum</name>
    <dbReference type="NCBI Taxonomy" id="1093897"/>
    <lineage>
        <taxon>Eukaryota</taxon>
        <taxon>Fungi</taxon>
        <taxon>Dikarya</taxon>
        <taxon>Ascomycota</taxon>
        <taxon>Pezizomycotina</taxon>
        <taxon>Sordariomycetes</taxon>
        <taxon>Sordariomycetidae</taxon>
        <taxon>Cephalothecales</taxon>
        <taxon>Cephalothecaceae</taxon>
        <taxon>Phialemonium</taxon>
    </lineage>
</organism>
<sequence>MPGWREEYLAAIREAERNNPVNRDLIEVCSQLADRIAVLEAERAAAAQTPADPTPARAAAGPATTTGEPPQSADPSSPIDGRLRVELAEAHRSRGQMQARLRAADDELVRLRARTGEDARALRELGAERRALVVRLRDRDDELRQKNKLVADVQDELAVLNLQLTVAERERAKAKDETRQLVDRWMRKMGQEAEDMNRANEPAMARNR</sequence>
<feature type="region of interest" description="Disordered" evidence="3">
    <location>
        <begin position="44"/>
        <end position="79"/>
    </location>
</feature>
<dbReference type="Pfam" id="PF08614">
    <property type="entry name" value="ATG16"/>
    <property type="match status" value="1"/>
</dbReference>
<feature type="coiled-coil region" evidence="2">
    <location>
        <begin position="143"/>
        <end position="184"/>
    </location>
</feature>
<name>A0AAJ0FMT2_9PEZI</name>
<evidence type="ECO:0000259" key="4">
    <source>
        <dbReference type="Pfam" id="PF08614"/>
    </source>
</evidence>
<evidence type="ECO:0000256" key="1">
    <source>
        <dbReference type="ARBA" id="ARBA00005331"/>
    </source>
</evidence>
<dbReference type="EMBL" id="MU839005">
    <property type="protein sequence ID" value="KAK1768583.1"/>
    <property type="molecule type" value="Genomic_DNA"/>
</dbReference>
<dbReference type="RefSeq" id="XP_060284796.1">
    <property type="nucleotide sequence ID" value="XM_060432330.1"/>
</dbReference>
<comment type="caution">
    <text evidence="5">The sequence shown here is derived from an EMBL/GenBank/DDBJ whole genome shotgun (WGS) entry which is preliminary data.</text>
</comment>
<dbReference type="InterPro" id="IPR013923">
    <property type="entry name" value="Autophagy-rel_prot_16_dom"/>
</dbReference>